<evidence type="ECO:0000313" key="2">
    <source>
        <dbReference type="Proteomes" id="UP000799757"/>
    </source>
</evidence>
<name>A0A6A6X1L1_9PLEO</name>
<dbReference type="AlphaFoldDB" id="A0A6A6X1L1"/>
<dbReference type="EMBL" id="MU002112">
    <property type="protein sequence ID" value="KAF2789797.1"/>
    <property type="molecule type" value="Genomic_DNA"/>
</dbReference>
<keyword evidence="2" id="KW-1185">Reference proteome</keyword>
<dbReference type="Proteomes" id="UP000799757">
    <property type="component" value="Unassembled WGS sequence"/>
</dbReference>
<evidence type="ECO:0000313" key="1">
    <source>
        <dbReference type="EMBL" id="KAF2789797.1"/>
    </source>
</evidence>
<gene>
    <name evidence="1" type="ORF">K505DRAFT_89226</name>
</gene>
<organism evidence="1 2">
    <name type="scientific">Melanomma pulvis-pyrius CBS 109.77</name>
    <dbReference type="NCBI Taxonomy" id="1314802"/>
    <lineage>
        <taxon>Eukaryota</taxon>
        <taxon>Fungi</taxon>
        <taxon>Dikarya</taxon>
        <taxon>Ascomycota</taxon>
        <taxon>Pezizomycotina</taxon>
        <taxon>Dothideomycetes</taxon>
        <taxon>Pleosporomycetidae</taxon>
        <taxon>Pleosporales</taxon>
        <taxon>Melanommataceae</taxon>
        <taxon>Melanomma</taxon>
    </lineage>
</organism>
<sequence length="85" mass="8737">MNHRACVAAGTIQRALGIGACRPSVRPSIRSSALWRDSGGAVIAGSLIMRRSGVSLPCNDGGGIRDPSRGQCARYAMEVLAIGGV</sequence>
<reference evidence="1" key="1">
    <citation type="journal article" date="2020" name="Stud. Mycol.">
        <title>101 Dothideomycetes genomes: a test case for predicting lifestyles and emergence of pathogens.</title>
        <authorList>
            <person name="Haridas S."/>
            <person name="Albert R."/>
            <person name="Binder M."/>
            <person name="Bloem J."/>
            <person name="Labutti K."/>
            <person name="Salamov A."/>
            <person name="Andreopoulos B."/>
            <person name="Baker S."/>
            <person name="Barry K."/>
            <person name="Bills G."/>
            <person name="Bluhm B."/>
            <person name="Cannon C."/>
            <person name="Castanera R."/>
            <person name="Culley D."/>
            <person name="Daum C."/>
            <person name="Ezra D."/>
            <person name="Gonzalez J."/>
            <person name="Henrissat B."/>
            <person name="Kuo A."/>
            <person name="Liang C."/>
            <person name="Lipzen A."/>
            <person name="Lutzoni F."/>
            <person name="Magnuson J."/>
            <person name="Mondo S."/>
            <person name="Nolan M."/>
            <person name="Ohm R."/>
            <person name="Pangilinan J."/>
            <person name="Park H.-J."/>
            <person name="Ramirez L."/>
            <person name="Alfaro M."/>
            <person name="Sun H."/>
            <person name="Tritt A."/>
            <person name="Yoshinaga Y."/>
            <person name="Zwiers L.-H."/>
            <person name="Turgeon B."/>
            <person name="Goodwin S."/>
            <person name="Spatafora J."/>
            <person name="Crous P."/>
            <person name="Grigoriev I."/>
        </authorList>
    </citation>
    <scope>NUCLEOTIDE SEQUENCE</scope>
    <source>
        <strain evidence="1">CBS 109.77</strain>
    </source>
</reference>
<accession>A0A6A6X1L1</accession>
<proteinExistence type="predicted"/>
<protein>
    <submittedName>
        <fullName evidence="1">Uncharacterized protein</fullName>
    </submittedName>
</protein>